<evidence type="ECO:0000313" key="1">
    <source>
        <dbReference type="EMBL" id="SDO34060.1"/>
    </source>
</evidence>
<dbReference type="Proteomes" id="UP000199134">
    <property type="component" value="Unassembled WGS sequence"/>
</dbReference>
<sequence length="49" mass="5993">MAQKYEKTIKITTFTRRFNKIFDMKEVNYHTMYVGKIEKVLVRDDEYLG</sequence>
<name>A0A1H0IRY5_9BACT</name>
<proteinExistence type="predicted"/>
<organism evidence="1 2">
    <name type="scientific">Prevotella communis</name>
    <dbReference type="NCBI Taxonomy" id="2913614"/>
    <lineage>
        <taxon>Bacteria</taxon>
        <taxon>Pseudomonadati</taxon>
        <taxon>Bacteroidota</taxon>
        <taxon>Bacteroidia</taxon>
        <taxon>Bacteroidales</taxon>
        <taxon>Prevotellaceae</taxon>
        <taxon>Prevotella</taxon>
    </lineage>
</organism>
<accession>A0A1H0IRY5</accession>
<dbReference type="AlphaFoldDB" id="A0A1H0IRY5"/>
<evidence type="ECO:0000313" key="2">
    <source>
        <dbReference type="Proteomes" id="UP000199134"/>
    </source>
</evidence>
<comment type="caution">
    <text evidence="1">The sequence shown here is derived from an EMBL/GenBank/DDBJ whole genome shotgun (WGS) entry which is preliminary data.</text>
</comment>
<protein>
    <submittedName>
        <fullName evidence="1">Uncharacterized protein</fullName>
    </submittedName>
</protein>
<gene>
    <name evidence="1" type="ORF">SAMN04487900_11674</name>
</gene>
<dbReference type="EMBL" id="FNIW01000016">
    <property type="protein sequence ID" value="SDO34060.1"/>
    <property type="molecule type" value="Genomic_DNA"/>
</dbReference>
<reference evidence="2" key="1">
    <citation type="submission" date="2016-10" db="EMBL/GenBank/DDBJ databases">
        <authorList>
            <person name="de Groot N.N."/>
        </authorList>
    </citation>
    <scope>NUCLEOTIDE SEQUENCE [LARGE SCALE GENOMIC DNA]</scope>
    <source>
        <strain evidence="2">BP1-145</strain>
    </source>
</reference>